<evidence type="ECO:0000313" key="4">
    <source>
        <dbReference type="EMBL" id="KAJ3030684.1"/>
    </source>
</evidence>
<organism evidence="4 5">
    <name type="scientific">Rhizophlyctis rosea</name>
    <dbReference type="NCBI Taxonomy" id="64517"/>
    <lineage>
        <taxon>Eukaryota</taxon>
        <taxon>Fungi</taxon>
        <taxon>Fungi incertae sedis</taxon>
        <taxon>Chytridiomycota</taxon>
        <taxon>Chytridiomycota incertae sedis</taxon>
        <taxon>Chytridiomycetes</taxon>
        <taxon>Rhizophlyctidales</taxon>
        <taxon>Rhizophlyctidaceae</taxon>
        <taxon>Rhizophlyctis</taxon>
    </lineage>
</organism>
<evidence type="ECO:0000259" key="3">
    <source>
        <dbReference type="Pfam" id="PF15739"/>
    </source>
</evidence>
<evidence type="ECO:0000256" key="1">
    <source>
        <dbReference type="ARBA" id="ARBA00023054"/>
    </source>
</evidence>
<accession>A0AAD5WYV5</accession>
<dbReference type="InterPro" id="IPR032755">
    <property type="entry name" value="TSNAXIP1_N"/>
</dbReference>
<reference evidence="4" key="1">
    <citation type="submission" date="2020-05" db="EMBL/GenBank/DDBJ databases">
        <title>Phylogenomic resolution of chytrid fungi.</title>
        <authorList>
            <person name="Stajich J.E."/>
            <person name="Amses K."/>
            <person name="Simmons R."/>
            <person name="Seto K."/>
            <person name="Myers J."/>
            <person name="Bonds A."/>
            <person name="Quandt C.A."/>
            <person name="Barry K."/>
            <person name="Liu P."/>
            <person name="Grigoriev I."/>
            <person name="Longcore J.E."/>
            <person name="James T.Y."/>
        </authorList>
    </citation>
    <scope>NUCLEOTIDE SEQUENCE</scope>
    <source>
        <strain evidence="4">JEL0318</strain>
    </source>
</reference>
<feature type="coiled-coil region" evidence="2">
    <location>
        <begin position="166"/>
        <end position="200"/>
    </location>
</feature>
<keyword evidence="5" id="KW-1185">Reference proteome</keyword>
<feature type="domain" description="Translin-associated factor X-interacting protein 1 N-terminal" evidence="3">
    <location>
        <begin position="85"/>
        <end position="182"/>
    </location>
</feature>
<sequence>MSLDIDLPLLPASTLPLQINQAAERRRRKKLESVPCKVPRTNDFQCLMNGWDVPGGQHFHLRRRKRGLFDADGVLRREGVEELERGVRDELQTLNPTDLSPHRIATLMNCFERVISHFTTHSSLLSDIKQEYTLLLTSLHNLHSESAYLRTKIQGLLSENGSERMIDEERTKILELSFRIEMLRKENVELERLFIGEEEQYVLSLAEAYRKDVRNASDEKTRITLQHQGRWNYIEDWLEKGAAKEPIIRETLQNMRKT</sequence>
<feature type="non-terminal residue" evidence="4">
    <location>
        <position position="258"/>
    </location>
</feature>
<dbReference type="EMBL" id="JADGJD010002613">
    <property type="protein sequence ID" value="KAJ3030684.1"/>
    <property type="molecule type" value="Genomic_DNA"/>
</dbReference>
<evidence type="ECO:0000256" key="2">
    <source>
        <dbReference type="SAM" id="Coils"/>
    </source>
</evidence>
<keyword evidence="1 2" id="KW-0175">Coiled coil</keyword>
<name>A0AAD5WYV5_9FUNG</name>
<dbReference type="AlphaFoldDB" id="A0AAD5WYV5"/>
<comment type="caution">
    <text evidence="4">The sequence shown here is derived from an EMBL/GenBank/DDBJ whole genome shotgun (WGS) entry which is preliminary data.</text>
</comment>
<dbReference type="Pfam" id="PF15739">
    <property type="entry name" value="TSNAXIP1_N"/>
    <property type="match status" value="1"/>
</dbReference>
<protein>
    <recommendedName>
        <fullName evidence="3">Translin-associated factor X-interacting protein 1 N-terminal domain-containing protein</fullName>
    </recommendedName>
</protein>
<gene>
    <name evidence="4" type="ORF">HK097_005603</name>
</gene>
<evidence type="ECO:0000313" key="5">
    <source>
        <dbReference type="Proteomes" id="UP001212841"/>
    </source>
</evidence>
<proteinExistence type="predicted"/>
<dbReference type="Proteomes" id="UP001212841">
    <property type="component" value="Unassembled WGS sequence"/>
</dbReference>